<feature type="compositionally biased region" description="Polar residues" evidence="1">
    <location>
        <begin position="227"/>
        <end position="257"/>
    </location>
</feature>
<dbReference type="Pfam" id="PF14841">
    <property type="entry name" value="FliG_M"/>
    <property type="match status" value="1"/>
</dbReference>
<dbReference type="GO" id="GO:0071973">
    <property type="term" value="P:bacterial-type flagellum-dependent cell motility"/>
    <property type="evidence" value="ECO:0007669"/>
    <property type="project" value="InterPro"/>
</dbReference>
<feature type="compositionally biased region" description="Polar residues" evidence="1">
    <location>
        <begin position="87"/>
        <end position="96"/>
    </location>
</feature>
<dbReference type="Pfam" id="PF01706">
    <property type="entry name" value="FliG_C"/>
    <property type="match status" value="1"/>
</dbReference>
<feature type="compositionally biased region" description="Polar residues" evidence="1">
    <location>
        <begin position="67"/>
        <end position="77"/>
    </location>
</feature>
<dbReference type="InterPro" id="IPR000090">
    <property type="entry name" value="Flg_Motor_Flig"/>
</dbReference>
<reference evidence="4 5" key="1">
    <citation type="submission" date="2019-02" db="EMBL/GenBank/DDBJ databases">
        <title>Deep-cultivation of Planctomycetes and their phenomic and genomic characterization uncovers novel biology.</title>
        <authorList>
            <person name="Wiegand S."/>
            <person name="Jogler M."/>
            <person name="Boedeker C."/>
            <person name="Pinto D."/>
            <person name="Vollmers J."/>
            <person name="Rivas-Marin E."/>
            <person name="Kohn T."/>
            <person name="Peeters S.H."/>
            <person name="Heuer A."/>
            <person name="Rast P."/>
            <person name="Oberbeckmann S."/>
            <person name="Bunk B."/>
            <person name="Jeske O."/>
            <person name="Meyerdierks A."/>
            <person name="Storesund J.E."/>
            <person name="Kallscheuer N."/>
            <person name="Luecker S."/>
            <person name="Lage O.M."/>
            <person name="Pohl T."/>
            <person name="Merkel B.J."/>
            <person name="Hornburger P."/>
            <person name="Mueller R.-W."/>
            <person name="Bruemmer F."/>
            <person name="Labrenz M."/>
            <person name="Spormann A.M."/>
            <person name="Op den Camp H."/>
            <person name="Overmann J."/>
            <person name="Amann R."/>
            <person name="Jetten M.S.M."/>
            <person name="Mascher T."/>
            <person name="Medema M.H."/>
            <person name="Devos D.P."/>
            <person name="Kaster A.-K."/>
            <person name="Ovreas L."/>
            <person name="Rohde M."/>
            <person name="Galperin M.Y."/>
            <person name="Jogler C."/>
        </authorList>
    </citation>
    <scope>NUCLEOTIDE SEQUENCE [LARGE SCALE GENOMIC DNA]</scope>
    <source>
        <strain evidence="4 5">Q31a</strain>
    </source>
</reference>
<dbReference type="PANTHER" id="PTHR30534:SF0">
    <property type="entry name" value="FLAGELLAR MOTOR SWITCH PROTEIN FLIG"/>
    <property type="match status" value="1"/>
</dbReference>
<feature type="region of interest" description="Disordered" evidence="1">
    <location>
        <begin position="312"/>
        <end position="345"/>
    </location>
</feature>
<feature type="region of interest" description="Disordered" evidence="1">
    <location>
        <begin position="64"/>
        <end position="114"/>
    </location>
</feature>
<evidence type="ECO:0000313" key="5">
    <source>
        <dbReference type="Proteomes" id="UP000318017"/>
    </source>
</evidence>
<dbReference type="PANTHER" id="PTHR30534">
    <property type="entry name" value="FLAGELLAR MOTOR SWITCH PROTEIN FLIG"/>
    <property type="match status" value="1"/>
</dbReference>
<dbReference type="GO" id="GO:0009288">
    <property type="term" value="C:bacterial-type flagellum"/>
    <property type="evidence" value="ECO:0007669"/>
    <property type="project" value="InterPro"/>
</dbReference>
<protein>
    <submittedName>
        <fullName evidence="4">Flagellar motor switch protein FliG</fullName>
    </submittedName>
</protein>
<dbReference type="InterPro" id="IPR011002">
    <property type="entry name" value="FliG_a-hlx"/>
</dbReference>
<dbReference type="InterPro" id="IPR032779">
    <property type="entry name" value="FliG_M"/>
</dbReference>
<feature type="compositionally biased region" description="Low complexity" evidence="1">
    <location>
        <begin position="321"/>
        <end position="330"/>
    </location>
</feature>
<gene>
    <name evidence="4" type="primary">fliG_1</name>
    <name evidence="4" type="ORF">Q31a_55060</name>
</gene>
<dbReference type="SUPFAM" id="SSF48029">
    <property type="entry name" value="FliG"/>
    <property type="match status" value="2"/>
</dbReference>
<dbReference type="AlphaFoldDB" id="A0A518GEU6"/>
<evidence type="ECO:0000259" key="3">
    <source>
        <dbReference type="Pfam" id="PF14841"/>
    </source>
</evidence>
<dbReference type="GO" id="GO:0006935">
    <property type="term" value="P:chemotaxis"/>
    <property type="evidence" value="ECO:0007669"/>
    <property type="project" value="InterPro"/>
</dbReference>
<dbReference type="OrthoDB" id="358614at2"/>
<keyword evidence="5" id="KW-1185">Reference proteome</keyword>
<sequence>MSTPQLTPDRIRQIAILVSCVDANTARQLILHLPTETAKQVRGMASQLGQVSDAEKQSILAAFRQSAAPSPRTTPAHSTAEAPQPQNPASLASVANPTAPATTPAPSKTQQGPAWTRLSTEALLRFVRDERPAVIAVVVSQLEAPVAVQILQNLPTEMHREVLTRLTRLQEIDADAMATIDEHLTERLTEYQHTLESESYNNKRLQALLQAAPSALREQWSDILDPTSSRLQSGTTAASQPSGANASAAISPNSQVPNRPAKSLDELYNQASISTQDFLERTPAEILLRRELEHPTAARPNAASAEIHSSIDSLDSPHVDPPASSDSASIPFPPQQQPSREDSYDRSLVQMEFERLLDFPAHQLAQLLSQTETETVLLALAGATPQFMKAFYAMLKSKDAQALKSRLQRIGAIQLRDVDEAQRRIVELADTLFAPSTLPFSRRPQTSAAAPLRRAA</sequence>
<evidence type="ECO:0000259" key="2">
    <source>
        <dbReference type="Pfam" id="PF01706"/>
    </source>
</evidence>
<dbReference type="Proteomes" id="UP000318017">
    <property type="component" value="Chromosome"/>
</dbReference>
<keyword evidence="4" id="KW-0966">Cell projection</keyword>
<organism evidence="4 5">
    <name type="scientific">Aureliella helgolandensis</name>
    <dbReference type="NCBI Taxonomy" id="2527968"/>
    <lineage>
        <taxon>Bacteria</taxon>
        <taxon>Pseudomonadati</taxon>
        <taxon>Planctomycetota</taxon>
        <taxon>Planctomycetia</taxon>
        <taxon>Pirellulales</taxon>
        <taxon>Pirellulaceae</taxon>
        <taxon>Aureliella</taxon>
    </lineage>
</organism>
<dbReference type="EMBL" id="CP036298">
    <property type="protein sequence ID" value="QDV27119.1"/>
    <property type="molecule type" value="Genomic_DNA"/>
</dbReference>
<name>A0A518GEU6_9BACT</name>
<feature type="compositionally biased region" description="Low complexity" evidence="1">
    <location>
        <begin position="97"/>
        <end position="106"/>
    </location>
</feature>
<evidence type="ECO:0000256" key="1">
    <source>
        <dbReference type="SAM" id="MobiDB-lite"/>
    </source>
</evidence>
<dbReference type="GO" id="GO:0003774">
    <property type="term" value="F:cytoskeletal motor activity"/>
    <property type="evidence" value="ECO:0007669"/>
    <property type="project" value="InterPro"/>
</dbReference>
<feature type="region of interest" description="Disordered" evidence="1">
    <location>
        <begin position="227"/>
        <end position="261"/>
    </location>
</feature>
<proteinExistence type="predicted"/>
<dbReference type="KEGG" id="ahel:Q31a_55060"/>
<keyword evidence="4" id="KW-0282">Flagellum</keyword>
<feature type="domain" description="Flagellar motor switch protein FliG middle" evidence="3">
    <location>
        <begin position="121"/>
        <end position="191"/>
    </location>
</feature>
<accession>A0A518GEU6</accession>
<dbReference type="RefSeq" id="WP_145084012.1">
    <property type="nucleotide sequence ID" value="NZ_CP036298.1"/>
</dbReference>
<dbReference type="InterPro" id="IPR023087">
    <property type="entry name" value="Flg_Motor_Flig_C"/>
</dbReference>
<feature type="domain" description="Flagellar motor switch protein FliG C-terminal" evidence="2">
    <location>
        <begin position="352"/>
        <end position="432"/>
    </location>
</feature>
<keyword evidence="4" id="KW-0969">Cilium</keyword>
<evidence type="ECO:0000313" key="4">
    <source>
        <dbReference type="EMBL" id="QDV27119.1"/>
    </source>
</evidence>
<dbReference type="Gene3D" id="1.10.220.30">
    <property type="match status" value="3"/>
</dbReference>